<comment type="function">
    <text evidence="5">Effector that suppresses plant defense responses during pathogen infection.</text>
</comment>
<evidence type="ECO:0000313" key="6">
    <source>
        <dbReference type="EMBL" id="OWZ21149.1"/>
    </source>
</evidence>
<evidence type="ECO:0000256" key="4">
    <source>
        <dbReference type="ARBA" id="ARBA00022729"/>
    </source>
</evidence>
<comment type="similarity">
    <text evidence="2 5">Belongs to the RxLR effector family.</text>
</comment>
<proteinExistence type="inferred from homology"/>
<evidence type="ECO:0000256" key="5">
    <source>
        <dbReference type="RuleBase" id="RU367124"/>
    </source>
</evidence>
<reference evidence="7" key="1">
    <citation type="submission" date="2017-03" db="EMBL/GenBank/DDBJ databases">
        <title>Phytopthora megakarya and P. palmivora, two closely related causual agents of cacao black pod achieved similar genome size and gene model numbers by different mechanisms.</title>
        <authorList>
            <person name="Ali S."/>
            <person name="Shao J."/>
            <person name="Larry D.J."/>
            <person name="Kronmiller B."/>
            <person name="Shen D."/>
            <person name="Strem M.D."/>
            <person name="Melnick R.L."/>
            <person name="Guiltinan M.J."/>
            <person name="Tyler B.M."/>
            <person name="Meinhardt L.W."/>
            <person name="Bailey B.A."/>
        </authorList>
    </citation>
    <scope>NUCLEOTIDE SEQUENCE [LARGE SCALE GENOMIC DNA]</scope>
    <source>
        <strain evidence="7">zdho120</strain>
    </source>
</reference>
<keyword evidence="3 5" id="KW-0964">Secreted</keyword>
<comment type="domain">
    <text evidence="5">The RxLR-dEER motif acts to carry the protein into the host cell cytoplasm through binding to cell surface phosphatidylinositol-3-phosphate.</text>
</comment>
<dbReference type="OrthoDB" id="126956at2759"/>
<evidence type="ECO:0000313" key="7">
    <source>
        <dbReference type="Proteomes" id="UP000198211"/>
    </source>
</evidence>
<dbReference type="Pfam" id="PF16810">
    <property type="entry name" value="RXLR"/>
    <property type="match status" value="1"/>
</dbReference>
<evidence type="ECO:0000256" key="2">
    <source>
        <dbReference type="ARBA" id="ARBA00010400"/>
    </source>
</evidence>
<dbReference type="EMBL" id="NBNE01000253">
    <property type="protein sequence ID" value="OWZ21149.1"/>
    <property type="molecule type" value="Genomic_DNA"/>
</dbReference>
<evidence type="ECO:0000256" key="3">
    <source>
        <dbReference type="ARBA" id="ARBA00022525"/>
    </source>
</evidence>
<keyword evidence="4" id="KW-0732">Signal</keyword>
<organism evidence="6 7">
    <name type="scientific">Phytophthora megakarya</name>
    <dbReference type="NCBI Taxonomy" id="4795"/>
    <lineage>
        <taxon>Eukaryota</taxon>
        <taxon>Sar</taxon>
        <taxon>Stramenopiles</taxon>
        <taxon>Oomycota</taxon>
        <taxon>Peronosporomycetes</taxon>
        <taxon>Peronosporales</taxon>
        <taxon>Peronosporaceae</taxon>
        <taxon>Phytophthora</taxon>
    </lineage>
</organism>
<dbReference type="AlphaFoldDB" id="A0A225WVP8"/>
<name>A0A225WVP8_9STRA</name>
<dbReference type="InterPro" id="IPR031825">
    <property type="entry name" value="RXLR"/>
</dbReference>
<comment type="subcellular location">
    <subcellularLocation>
        <location evidence="1 5">Secreted</location>
    </subcellularLocation>
</comment>
<evidence type="ECO:0000256" key="1">
    <source>
        <dbReference type="ARBA" id="ARBA00004613"/>
    </source>
</evidence>
<dbReference type="Proteomes" id="UP000198211">
    <property type="component" value="Unassembled WGS sequence"/>
</dbReference>
<comment type="caution">
    <text evidence="6">The sequence shown here is derived from an EMBL/GenBank/DDBJ whole genome shotgun (WGS) entry which is preliminary data.</text>
</comment>
<sequence>MRIQITKYYVVVVCTIALASATDAFLTPVQAAMTGSSSPTTTEIRPNRLLRTDKAESKGEERASTSLTTMKTWFATLLTKPTVTDVEKKQFRLWLKQKQTPEDVLKLLKMDDDFETILKSPTYNTVVNFITAYNEKVTVKHPEKTVTALGLFVKTYGDEAMAKSLELAKRDPSLEQLAQRIQGDLLAGWAGNGLTTDHVYKILKVKEEEVKDLFTTPAFNVWANFDNMVNHYHPDREKNVLNRLIESFGEIPLAKTIELASKEEAMDDIVYKLQQPLFEKWLREKKTPNEIGNRLKLDRFTWAYDPSEDILKVYGKFYANKVGFGRMKLVKPLITE</sequence>
<accession>A0A225WVP8</accession>
<keyword evidence="7" id="KW-1185">Reference proteome</keyword>
<gene>
    <name evidence="6" type="ORF">PHMEG_0004341</name>
</gene>
<protein>
    <recommendedName>
        <fullName evidence="5">RxLR effector protein</fullName>
    </recommendedName>
</protein>